<dbReference type="SMART" id="SM00825">
    <property type="entry name" value="PKS_KS"/>
    <property type="match status" value="1"/>
</dbReference>
<dbReference type="RefSeq" id="WP_067588681.1">
    <property type="nucleotide sequence ID" value="NZ_JAAGNC010000222.1"/>
</dbReference>
<evidence type="ECO:0000313" key="7">
    <source>
        <dbReference type="Proteomes" id="UP000470404"/>
    </source>
</evidence>
<protein>
    <submittedName>
        <fullName evidence="6">Ketosynthase chain-length factor</fullName>
    </submittedName>
</protein>
<dbReference type="SUPFAM" id="SSF53901">
    <property type="entry name" value="Thiolase-like"/>
    <property type="match status" value="2"/>
</dbReference>
<dbReference type="InterPro" id="IPR020841">
    <property type="entry name" value="PKS_Beta-ketoAc_synthase_dom"/>
</dbReference>
<evidence type="ECO:0000256" key="1">
    <source>
        <dbReference type="ARBA" id="ARBA00008467"/>
    </source>
</evidence>
<evidence type="ECO:0000259" key="5">
    <source>
        <dbReference type="PROSITE" id="PS52004"/>
    </source>
</evidence>
<reference evidence="6 7" key="1">
    <citation type="submission" date="2020-01" db="EMBL/GenBank/DDBJ databases">
        <title>Insect and environment-associated Actinomycetes.</title>
        <authorList>
            <person name="Currrie C."/>
            <person name="Chevrette M."/>
            <person name="Carlson C."/>
            <person name="Stubbendieck R."/>
            <person name="Wendt-Pienkowski E."/>
        </authorList>
    </citation>
    <scope>NUCLEOTIDE SEQUENCE [LARGE SCALE GENOMIC DNA]</scope>
    <source>
        <strain evidence="6 7">SID8386</strain>
    </source>
</reference>
<dbReference type="InterPro" id="IPR000794">
    <property type="entry name" value="Beta-ketoacyl_synthase"/>
</dbReference>
<keyword evidence="7" id="KW-1185">Reference proteome</keyword>
<comment type="similarity">
    <text evidence="1 4">Belongs to the thiolase-like superfamily. Beta-ketoacyl-ACP synthases family.</text>
</comment>
<dbReference type="InterPro" id="IPR014030">
    <property type="entry name" value="Ketoacyl_synth_N"/>
</dbReference>
<dbReference type="InterPro" id="IPR014031">
    <property type="entry name" value="Ketoacyl_synth_C"/>
</dbReference>
<proteinExistence type="inferred from homology"/>
<evidence type="ECO:0000313" key="6">
    <source>
        <dbReference type="EMBL" id="NEC62957.1"/>
    </source>
</evidence>
<accession>A0ABX0CC14</accession>
<organism evidence="6 7">
    <name type="scientific">Amycolatopsis rubida</name>
    <dbReference type="NCBI Taxonomy" id="112413"/>
    <lineage>
        <taxon>Bacteria</taxon>
        <taxon>Bacillati</taxon>
        <taxon>Actinomycetota</taxon>
        <taxon>Actinomycetes</taxon>
        <taxon>Pseudonocardiales</taxon>
        <taxon>Pseudonocardiaceae</taxon>
        <taxon>Amycolatopsis</taxon>
    </lineage>
</organism>
<gene>
    <name evidence="6" type="ORF">G3I59_47055</name>
</gene>
<feature type="domain" description="Ketosynthase family 3 (KS3)" evidence="5">
    <location>
        <begin position="7"/>
        <end position="406"/>
    </location>
</feature>
<dbReference type="Pfam" id="PF02801">
    <property type="entry name" value="Ketoacyl-synt_C"/>
    <property type="match status" value="1"/>
</dbReference>
<keyword evidence="3" id="KW-0012">Acyltransferase</keyword>
<evidence type="ECO:0000256" key="3">
    <source>
        <dbReference type="ARBA" id="ARBA00023315"/>
    </source>
</evidence>
<dbReference type="Pfam" id="PF00109">
    <property type="entry name" value="ketoacyl-synt"/>
    <property type="match status" value="1"/>
</dbReference>
<evidence type="ECO:0000256" key="4">
    <source>
        <dbReference type="RuleBase" id="RU003694"/>
    </source>
</evidence>
<keyword evidence="2 4" id="KW-0808">Transferase</keyword>
<comment type="caution">
    <text evidence="6">The sequence shown here is derived from an EMBL/GenBank/DDBJ whole genome shotgun (WGS) entry which is preliminary data.</text>
</comment>
<evidence type="ECO:0000256" key="2">
    <source>
        <dbReference type="ARBA" id="ARBA00022679"/>
    </source>
</evidence>
<dbReference type="PANTHER" id="PTHR11712:SF322">
    <property type="entry name" value="POLYKETIDE BETA-KETOACYL SYNTHASE 2-RELATED"/>
    <property type="match status" value="1"/>
</dbReference>
<dbReference type="PANTHER" id="PTHR11712">
    <property type="entry name" value="POLYKETIDE SYNTHASE-RELATED"/>
    <property type="match status" value="1"/>
</dbReference>
<name>A0ABX0CC14_9PSEU</name>
<dbReference type="InterPro" id="IPR016039">
    <property type="entry name" value="Thiolase-like"/>
</dbReference>
<dbReference type="PROSITE" id="PS52004">
    <property type="entry name" value="KS3_2"/>
    <property type="match status" value="1"/>
</dbReference>
<sequence length="425" mass="43614">MTARTRTNRPVVTGLGIVAPTGLDAGAYWAATTHGRSGIARITRFDPSAYTATVAGQTDLDAASRVPNRLLPQTDPMTRLALVAAEEALADAEVDPRALPAFSAGVFTAASAGGFDFGQRELEALWSKGGEYVSAYQSFAWFYPVNTGQISIRHQLRGPGGAVVADQAGGLDAVAKASRTVQNGTPLMVTGGVDGSLCPWAWICLIASGRVSREDRPELAYLPFDAAASGHVPGEGGAILIVEDPVAAADRGARAYGEISGHASTFDGKAGPGGDGLRRAILGALDQAEARPGEIDVVFADAAGVPELDAVESAVLAEIFGRRAVPVTAPKSMVGRLLAGAGPLDLAAALLSLRDGVIPPTVNVTQPAYAHAIDLVREAPRAADLASALVVARGHGGFNSAMVLHAVGGGPERTASDSPNGRDYR</sequence>
<dbReference type="Proteomes" id="UP000470404">
    <property type="component" value="Unassembled WGS sequence"/>
</dbReference>
<dbReference type="Gene3D" id="3.40.47.10">
    <property type="match status" value="2"/>
</dbReference>
<dbReference type="EMBL" id="JAAGNC010000222">
    <property type="protein sequence ID" value="NEC62957.1"/>
    <property type="molecule type" value="Genomic_DNA"/>
</dbReference>